<dbReference type="PANTHER" id="PTHR42823:SF3">
    <property type="entry name" value="ATP SYNTHASE SUBUNIT A, CHLOROPLASTIC"/>
    <property type="match status" value="1"/>
</dbReference>
<feature type="transmembrane region" description="Helical" evidence="11">
    <location>
        <begin position="86"/>
        <end position="105"/>
    </location>
</feature>
<evidence type="ECO:0000256" key="5">
    <source>
        <dbReference type="ARBA" id="ARBA00022692"/>
    </source>
</evidence>
<comment type="subcellular location">
    <subcellularLocation>
        <location evidence="1">Membrane</location>
        <topology evidence="1">Multi-pass membrane protein</topology>
    </subcellularLocation>
</comment>
<evidence type="ECO:0000256" key="6">
    <source>
        <dbReference type="ARBA" id="ARBA00022781"/>
    </source>
</evidence>
<evidence type="ECO:0000256" key="8">
    <source>
        <dbReference type="ARBA" id="ARBA00023065"/>
    </source>
</evidence>
<dbReference type="AlphaFoldDB" id="A0A645FZX2"/>
<dbReference type="GO" id="GO:0046933">
    <property type="term" value="F:proton-transporting ATP synthase activity, rotational mechanism"/>
    <property type="evidence" value="ECO:0007669"/>
    <property type="project" value="TreeGrafter"/>
</dbReference>
<sequence>MTLAMSLIFFACWLFWAIQGNGLVGFLKHLFAPKGETTGLLKMLMVVVFLAVGVLEVVSILFRPVSLSFRLYGNVFAGENMLETMAALVPGWLGAVLVPIPFYFLELLVGIVQALVFMLLTAVFTMLIMEHDEDHGKAHH</sequence>
<evidence type="ECO:0000256" key="3">
    <source>
        <dbReference type="ARBA" id="ARBA00022448"/>
    </source>
</evidence>
<keyword evidence="6" id="KW-0375">Hydrogen ion transport</keyword>
<dbReference type="InterPro" id="IPR035908">
    <property type="entry name" value="F0_ATP_A_sf"/>
</dbReference>
<dbReference type="Pfam" id="PF00119">
    <property type="entry name" value="ATP-synt_A"/>
    <property type="match status" value="1"/>
</dbReference>
<dbReference type="EMBL" id="VSSQ01067014">
    <property type="protein sequence ID" value="MPN19456.1"/>
    <property type="molecule type" value="Genomic_DNA"/>
</dbReference>
<evidence type="ECO:0000256" key="10">
    <source>
        <dbReference type="ARBA" id="ARBA00023310"/>
    </source>
</evidence>
<dbReference type="SUPFAM" id="SSF81336">
    <property type="entry name" value="F1F0 ATP synthase subunit A"/>
    <property type="match status" value="1"/>
</dbReference>
<keyword evidence="5 11" id="KW-0812">Transmembrane</keyword>
<evidence type="ECO:0000256" key="9">
    <source>
        <dbReference type="ARBA" id="ARBA00023136"/>
    </source>
</evidence>
<name>A0A645FZX2_9ZZZZ</name>
<evidence type="ECO:0000256" key="2">
    <source>
        <dbReference type="ARBA" id="ARBA00006810"/>
    </source>
</evidence>
<keyword evidence="8" id="KW-0406">Ion transport</keyword>
<dbReference type="PROSITE" id="PS00449">
    <property type="entry name" value="ATPASE_A"/>
    <property type="match status" value="1"/>
</dbReference>
<keyword evidence="7 11" id="KW-1133">Transmembrane helix</keyword>
<dbReference type="CDD" id="cd00310">
    <property type="entry name" value="ATP-synt_Fo_a_6"/>
    <property type="match status" value="1"/>
</dbReference>
<keyword evidence="9 11" id="KW-0472">Membrane</keyword>
<dbReference type="InterPro" id="IPR045082">
    <property type="entry name" value="ATP_syn_F0_a_bact/chloroplast"/>
</dbReference>
<dbReference type="GO" id="GO:0005886">
    <property type="term" value="C:plasma membrane"/>
    <property type="evidence" value="ECO:0007669"/>
    <property type="project" value="TreeGrafter"/>
</dbReference>
<feature type="transmembrane region" description="Helical" evidence="11">
    <location>
        <begin position="111"/>
        <end position="129"/>
    </location>
</feature>
<dbReference type="GO" id="GO:0045259">
    <property type="term" value="C:proton-transporting ATP synthase complex"/>
    <property type="evidence" value="ECO:0007669"/>
    <property type="project" value="UniProtKB-KW"/>
</dbReference>
<dbReference type="InterPro" id="IPR000568">
    <property type="entry name" value="ATP_synth_F0_asu"/>
</dbReference>
<comment type="caution">
    <text evidence="12">The sequence shown here is derived from an EMBL/GenBank/DDBJ whole genome shotgun (WGS) entry which is preliminary data.</text>
</comment>
<reference evidence="12" key="1">
    <citation type="submission" date="2019-08" db="EMBL/GenBank/DDBJ databases">
        <authorList>
            <person name="Kucharzyk K."/>
            <person name="Murdoch R.W."/>
            <person name="Higgins S."/>
            <person name="Loffler F."/>
        </authorList>
    </citation>
    <scope>NUCLEOTIDE SEQUENCE</scope>
</reference>
<evidence type="ECO:0000256" key="11">
    <source>
        <dbReference type="SAM" id="Phobius"/>
    </source>
</evidence>
<gene>
    <name evidence="12" type="primary">atpB_41</name>
    <name evidence="12" type="ORF">SDC9_166825</name>
</gene>
<accession>A0A645FZX2</accession>
<evidence type="ECO:0000256" key="4">
    <source>
        <dbReference type="ARBA" id="ARBA00022547"/>
    </source>
</evidence>
<evidence type="ECO:0000313" key="12">
    <source>
        <dbReference type="EMBL" id="MPN19456.1"/>
    </source>
</evidence>
<comment type="similarity">
    <text evidence="2">Belongs to the ATPase A chain family.</text>
</comment>
<feature type="transmembrane region" description="Helical" evidence="11">
    <location>
        <begin position="44"/>
        <end position="65"/>
    </location>
</feature>
<evidence type="ECO:0000256" key="7">
    <source>
        <dbReference type="ARBA" id="ARBA00022989"/>
    </source>
</evidence>
<dbReference type="Gene3D" id="1.20.120.220">
    <property type="entry name" value="ATP synthase, F0 complex, subunit A"/>
    <property type="match status" value="1"/>
</dbReference>
<dbReference type="GO" id="GO:0042777">
    <property type="term" value="P:proton motive force-driven plasma membrane ATP synthesis"/>
    <property type="evidence" value="ECO:0007669"/>
    <property type="project" value="TreeGrafter"/>
</dbReference>
<protein>
    <submittedName>
        <fullName evidence="12">ATP synthase subunit a</fullName>
    </submittedName>
</protein>
<keyword evidence="10" id="KW-0066">ATP synthesis</keyword>
<organism evidence="12">
    <name type="scientific">bioreactor metagenome</name>
    <dbReference type="NCBI Taxonomy" id="1076179"/>
    <lineage>
        <taxon>unclassified sequences</taxon>
        <taxon>metagenomes</taxon>
        <taxon>ecological metagenomes</taxon>
    </lineage>
</organism>
<keyword evidence="4" id="KW-0138">CF(0)</keyword>
<keyword evidence="3" id="KW-0813">Transport</keyword>
<proteinExistence type="inferred from homology"/>
<dbReference type="PANTHER" id="PTHR42823">
    <property type="entry name" value="ATP SYNTHASE SUBUNIT A, CHLOROPLASTIC"/>
    <property type="match status" value="1"/>
</dbReference>
<dbReference type="InterPro" id="IPR023011">
    <property type="entry name" value="ATP_synth_F0_asu_AS"/>
</dbReference>
<evidence type="ECO:0000256" key="1">
    <source>
        <dbReference type="ARBA" id="ARBA00004141"/>
    </source>
</evidence>